<dbReference type="KEGG" id="naf:GQ61_09255"/>
<protein>
    <submittedName>
        <fullName evidence="3">Uncharacterized protein</fullName>
    </submittedName>
</protein>
<name>A0A1W6N6H1_9PROT</name>
<feature type="region of interest" description="Disordered" evidence="1">
    <location>
        <begin position="22"/>
        <end position="54"/>
    </location>
</feature>
<feature type="compositionally biased region" description="Polar residues" evidence="1">
    <location>
        <begin position="32"/>
        <end position="41"/>
    </location>
</feature>
<dbReference type="AlphaFoldDB" id="A0A1W6N6H1"/>
<reference evidence="3 4" key="1">
    <citation type="submission" date="2014-06" db="EMBL/GenBank/DDBJ databases">
        <title>The genome of the endonuclear symbiont Nucleicultrix amoebiphila.</title>
        <authorList>
            <person name="Schulz F."/>
            <person name="Horn M."/>
        </authorList>
    </citation>
    <scope>NUCLEOTIDE SEQUENCE [LARGE SCALE GENOMIC DNA]</scope>
    <source>
        <strain evidence="3 4">FS5</strain>
    </source>
</reference>
<keyword evidence="2" id="KW-0732">Signal</keyword>
<evidence type="ECO:0000256" key="1">
    <source>
        <dbReference type="SAM" id="MobiDB-lite"/>
    </source>
</evidence>
<proteinExistence type="predicted"/>
<evidence type="ECO:0000313" key="3">
    <source>
        <dbReference type="EMBL" id="ARN85444.1"/>
    </source>
</evidence>
<dbReference type="EMBL" id="CP008743">
    <property type="protein sequence ID" value="ARN85444.1"/>
    <property type="molecule type" value="Genomic_DNA"/>
</dbReference>
<organism evidence="3 4">
    <name type="scientific">Candidatus Nucleicultrix amoebiphila FS5</name>
    <dbReference type="NCBI Taxonomy" id="1414854"/>
    <lineage>
        <taxon>Bacteria</taxon>
        <taxon>Pseudomonadati</taxon>
        <taxon>Pseudomonadota</taxon>
        <taxon>Alphaproteobacteria</taxon>
        <taxon>Holosporales</taxon>
        <taxon>Candidatus Nucleicultricaceae</taxon>
        <taxon>Candidatus Nucleicultrix</taxon>
    </lineage>
</organism>
<evidence type="ECO:0000313" key="4">
    <source>
        <dbReference type="Proteomes" id="UP000237351"/>
    </source>
</evidence>
<accession>A0A1W6N6H1</accession>
<keyword evidence="4" id="KW-1185">Reference proteome</keyword>
<feature type="signal peptide" evidence="2">
    <location>
        <begin position="1"/>
        <end position="20"/>
    </location>
</feature>
<dbReference type="RefSeq" id="WP_085785014.1">
    <property type="nucleotide sequence ID" value="NZ_CP008743.1"/>
</dbReference>
<evidence type="ECO:0000256" key="2">
    <source>
        <dbReference type="SAM" id="SignalP"/>
    </source>
</evidence>
<gene>
    <name evidence="3" type="ORF">GQ61_09255</name>
</gene>
<feature type="chain" id="PRO_5010880346" evidence="2">
    <location>
        <begin position="21"/>
        <end position="84"/>
    </location>
</feature>
<sequence length="84" mass="9776">MIYKILFSLILLLHISSALSSSDFPQEENDQETPSSSTFVSKQPKDPQEKQASYDYEDLLNRAYRQMGEYLEERLKQSQTSHKS</sequence>
<dbReference type="Proteomes" id="UP000237351">
    <property type="component" value="Chromosome"/>
</dbReference>